<dbReference type="PANTHER" id="PTHR46769">
    <property type="entry name" value="POLYCYSTIC KIDNEY AND HEPATIC DISEASE 1 (AUTOSOMAL RECESSIVE)-LIKE 1"/>
    <property type="match status" value="1"/>
</dbReference>
<evidence type="ECO:0000259" key="3">
    <source>
        <dbReference type="PROSITE" id="PS51484"/>
    </source>
</evidence>
<evidence type="ECO:0000256" key="2">
    <source>
        <dbReference type="SAM" id="MobiDB-lite"/>
    </source>
</evidence>
<gene>
    <name evidence="4" type="primary">Pkhd1l1_0</name>
    <name evidence="4" type="ORF">FJT64_014581</name>
</gene>
<protein>
    <submittedName>
        <fullName evidence="4">Fibrocystin-L</fullName>
    </submittedName>
</protein>
<reference evidence="4 5" key="1">
    <citation type="submission" date="2019-07" db="EMBL/GenBank/DDBJ databases">
        <title>Draft genome assembly of a fouling barnacle, Amphibalanus amphitrite (Darwin, 1854): The first reference genome for Thecostraca.</title>
        <authorList>
            <person name="Kim W."/>
        </authorList>
    </citation>
    <scope>NUCLEOTIDE SEQUENCE [LARGE SCALE GENOMIC DNA]</scope>
    <source>
        <strain evidence="4">SNU_AA5</strain>
        <tissue evidence="4">Soma without cirri and trophi</tissue>
    </source>
</reference>
<dbReference type="AlphaFoldDB" id="A0A6A4V9E4"/>
<dbReference type="InterPro" id="IPR013783">
    <property type="entry name" value="Ig-like_fold"/>
</dbReference>
<dbReference type="Pfam" id="PF10162">
    <property type="entry name" value="G8"/>
    <property type="match status" value="1"/>
</dbReference>
<feature type="region of interest" description="Disordered" evidence="2">
    <location>
        <begin position="50"/>
        <end position="74"/>
    </location>
</feature>
<dbReference type="Pfam" id="PF01833">
    <property type="entry name" value="TIG"/>
    <property type="match status" value="4"/>
</dbReference>
<evidence type="ECO:0000313" key="5">
    <source>
        <dbReference type="Proteomes" id="UP000440578"/>
    </source>
</evidence>
<dbReference type="Gene3D" id="2.60.40.10">
    <property type="entry name" value="Immunoglobulins"/>
    <property type="match status" value="3"/>
</dbReference>
<accession>A0A6A4V9E4</accession>
<dbReference type="InterPro" id="IPR052387">
    <property type="entry name" value="Fibrocystin"/>
</dbReference>
<evidence type="ECO:0000313" key="4">
    <source>
        <dbReference type="EMBL" id="KAF0286932.1"/>
    </source>
</evidence>
<dbReference type="SUPFAM" id="SSF81296">
    <property type="entry name" value="E set domains"/>
    <property type="match status" value="3"/>
</dbReference>
<dbReference type="InterPro" id="IPR002909">
    <property type="entry name" value="IPT_dom"/>
</dbReference>
<keyword evidence="1" id="KW-0732">Signal</keyword>
<proteinExistence type="predicted"/>
<dbReference type="PROSITE" id="PS51484">
    <property type="entry name" value="G8"/>
    <property type="match status" value="1"/>
</dbReference>
<dbReference type="SMART" id="SM00429">
    <property type="entry name" value="IPT"/>
    <property type="match status" value="3"/>
</dbReference>
<feature type="domain" description="G8" evidence="3">
    <location>
        <begin position="572"/>
        <end position="694"/>
    </location>
</feature>
<keyword evidence="5" id="KW-1185">Reference proteome</keyword>
<dbReference type="SMART" id="SM01225">
    <property type="entry name" value="G8"/>
    <property type="match status" value="1"/>
</dbReference>
<dbReference type="InterPro" id="IPR019316">
    <property type="entry name" value="G8_domain"/>
</dbReference>
<comment type="caution">
    <text evidence="4">The sequence shown here is derived from an EMBL/GenBank/DDBJ whole genome shotgun (WGS) entry which is preliminary data.</text>
</comment>
<dbReference type="Proteomes" id="UP000440578">
    <property type="component" value="Unassembled WGS sequence"/>
</dbReference>
<dbReference type="OrthoDB" id="6365764at2759"/>
<organism evidence="4 5">
    <name type="scientific">Amphibalanus amphitrite</name>
    <name type="common">Striped barnacle</name>
    <name type="synonym">Balanus amphitrite</name>
    <dbReference type="NCBI Taxonomy" id="1232801"/>
    <lineage>
        <taxon>Eukaryota</taxon>
        <taxon>Metazoa</taxon>
        <taxon>Ecdysozoa</taxon>
        <taxon>Arthropoda</taxon>
        <taxon>Crustacea</taxon>
        <taxon>Multicrustacea</taxon>
        <taxon>Cirripedia</taxon>
        <taxon>Thoracica</taxon>
        <taxon>Thoracicalcarea</taxon>
        <taxon>Balanomorpha</taxon>
        <taxon>Balanoidea</taxon>
        <taxon>Balanidae</taxon>
        <taxon>Amphibalaninae</taxon>
        <taxon>Amphibalanus</taxon>
    </lineage>
</organism>
<sequence length="752" mass="76626">MTFTYDATKTPTLSSAELTSGAQRTLTLSGAQLGTDPAKISVRLIPRSAERRKREAGEETPVDIGLENDDAPVPDLEDVISLDDSDDEEPAVAAARREDAAFWRRFCQGDCDSFGAFVTSGQLRSAGSGPAVPVTGAVVPPAASEPEQDFIELTPEYVSALHEAARGGGRARRRVHLLRRRRRSVSADSASQELTCDSVTVTDAGVTCQLPDDLSGSFDVEVQVSDLGTTDSTVTVAVTPSVTTASLPAGSQHGGARIRLDGAGFGEDVSVTVGGSECTVSARSATSVECLTPAGELGTQPVVVSSAGQSVNGPEYTYSADSTPVITVVSSADSSETTVVSGQGSALGAAAGSYLTVGGRRCTVTALQDTEFSCELESHLPGGQHLVTFHSPEGSGDSAPVDLTVSLEVTAVAPAAAGLAGTTLTITGGKFDTVSPVSVSVCDTPCQVTGVTSTTVTCLAPSVAAAPAAACDVVVTLTGGASVSADAAFTYDGLLTASATSVTPSRGGTAGGTTITVTGTGFAESVTSVTCVTNGHVGPGVFDVMVDVPGVGFAQSAEGAQFQYVDRWSSPFTWGGSDPPSDGQSVSITAGQTILLDTSTPVLRLILIDGGELIFDPDAPFLELNAEYIVVVGGGRVQIGTEESPHQGQAAITLHGNVRATELPVYGAKVLAVRNGTLDLHGRPLDVTWTYLASTAAAGATSITLDRPVGWAVGDEIVIATTGDKSVPGLGRVSMDRGTNSVWAGMVDWMSV</sequence>
<dbReference type="EMBL" id="VIIS01002221">
    <property type="protein sequence ID" value="KAF0286932.1"/>
    <property type="molecule type" value="Genomic_DNA"/>
</dbReference>
<feature type="compositionally biased region" description="Acidic residues" evidence="2">
    <location>
        <begin position="58"/>
        <end position="74"/>
    </location>
</feature>
<dbReference type="PANTHER" id="PTHR46769:SF2">
    <property type="entry name" value="FIBROCYSTIN-L ISOFORM 2 PRECURSOR-RELATED"/>
    <property type="match status" value="1"/>
</dbReference>
<name>A0A6A4V9E4_AMPAM</name>
<dbReference type="InterPro" id="IPR014756">
    <property type="entry name" value="Ig_E-set"/>
</dbReference>
<evidence type="ECO:0000256" key="1">
    <source>
        <dbReference type="ARBA" id="ARBA00022729"/>
    </source>
</evidence>